<feature type="domain" description="2TM" evidence="2">
    <location>
        <begin position="20"/>
        <end position="92"/>
    </location>
</feature>
<reference evidence="3 4" key="1">
    <citation type="submission" date="2017-08" db="EMBL/GenBank/DDBJ databases">
        <title>Infants hospitalized years apart are colonized by the same room-sourced microbial strains.</title>
        <authorList>
            <person name="Brooks B."/>
            <person name="Olm M.R."/>
            <person name="Firek B.A."/>
            <person name="Baker R."/>
            <person name="Thomas B.C."/>
            <person name="Morowitz M.J."/>
            <person name="Banfield J.F."/>
        </authorList>
    </citation>
    <scope>NUCLEOTIDE SEQUENCE [LARGE SCALE GENOMIC DNA]</scope>
    <source>
        <strain evidence="3">S2_005_003_R2_41</strain>
    </source>
</reference>
<dbReference type="InterPro" id="IPR025698">
    <property type="entry name" value="2TM_dom"/>
</dbReference>
<keyword evidence="1" id="KW-0812">Transmembrane</keyword>
<dbReference type="Proteomes" id="UP000249135">
    <property type="component" value="Unassembled WGS sequence"/>
</dbReference>
<evidence type="ECO:0000313" key="3">
    <source>
        <dbReference type="EMBL" id="PZQ67112.1"/>
    </source>
</evidence>
<sequence length="103" mass="11467">MNTAAPRLSPAEEARLDHLAHRRAKAKLGWYLHAAVYVVVNLGLIALSVANGRHWAIFPLLGWGLGLFFHGMAVWVFAPGNPMLGRMVERERARLRTAGTDPW</sequence>
<keyword evidence="1" id="KW-1133">Transmembrane helix</keyword>
<comment type="caution">
    <text evidence="3">The sequence shown here is derived from an EMBL/GenBank/DDBJ whole genome shotgun (WGS) entry which is preliminary data.</text>
</comment>
<keyword evidence="1" id="KW-0472">Membrane</keyword>
<feature type="transmembrane region" description="Helical" evidence="1">
    <location>
        <begin position="56"/>
        <end position="78"/>
    </location>
</feature>
<evidence type="ECO:0000313" key="4">
    <source>
        <dbReference type="Proteomes" id="UP000249135"/>
    </source>
</evidence>
<evidence type="ECO:0000259" key="2">
    <source>
        <dbReference type="Pfam" id="PF13239"/>
    </source>
</evidence>
<dbReference type="AlphaFoldDB" id="A0A2W5PNK2"/>
<protein>
    <recommendedName>
        <fullName evidence="2">2TM domain-containing protein</fullName>
    </recommendedName>
</protein>
<accession>A0A2W5PNK2</accession>
<dbReference type="Pfam" id="PF13239">
    <property type="entry name" value="2TM"/>
    <property type="match status" value="1"/>
</dbReference>
<proteinExistence type="predicted"/>
<organism evidence="3 4">
    <name type="scientific">Variovorax paradoxus</name>
    <dbReference type="NCBI Taxonomy" id="34073"/>
    <lineage>
        <taxon>Bacteria</taxon>
        <taxon>Pseudomonadati</taxon>
        <taxon>Pseudomonadota</taxon>
        <taxon>Betaproteobacteria</taxon>
        <taxon>Burkholderiales</taxon>
        <taxon>Comamonadaceae</taxon>
        <taxon>Variovorax</taxon>
    </lineage>
</organism>
<evidence type="ECO:0000256" key="1">
    <source>
        <dbReference type="SAM" id="Phobius"/>
    </source>
</evidence>
<name>A0A2W5PNK2_VARPD</name>
<dbReference type="EMBL" id="QFPP01000369">
    <property type="protein sequence ID" value="PZQ67112.1"/>
    <property type="molecule type" value="Genomic_DNA"/>
</dbReference>
<feature type="transmembrane region" description="Helical" evidence="1">
    <location>
        <begin position="28"/>
        <end position="50"/>
    </location>
</feature>
<gene>
    <name evidence="3" type="ORF">DI563_22070</name>
</gene>